<dbReference type="AlphaFoldDB" id="A0A2V0NMJ7"/>
<feature type="domain" description="C3H1-type" evidence="6">
    <location>
        <begin position="84"/>
        <end position="107"/>
    </location>
</feature>
<evidence type="ECO:0000256" key="5">
    <source>
        <dbReference type="PROSITE-ProRule" id="PRU00723"/>
    </source>
</evidence>
<dbReference type="PANTHER" id="PTHR14493">
    <property type="entry name" value="UNKEMPT FAMILY MEMBER"/>
    <property type="match status" value="1"/>
</dbReference>
<evidence type="ECO:0000313" key="7">
    <source>
        <dbReference type="EMBL" id="GBF88731.1"/>
    </source>
</evidence>
<name>A0A2V0NMJ7_9CHLO</name>
<accession>A0A2V0NMJ7</accession>
<evidence type="ECO:0000256" key="4">
    <source>
        <dbReference type="ARBA" id="ARBA00023125"/>
    </source>
</evidence>
<dbReference type="GO" id="GO:0008270">
    <property type="term" value="F:zinc ion binding"/>
    <property type="evidence" value="ECO:0007669"/>
    <property type="project" value="UniProtKB-KW"/>
</dbReference>
<evidence type="ECO:0000313" key="8">
    <source>
        <dbReference type="Proteomes" id="UP000247498"/>
    </source>
</evidence>
<keyword evidence="2 5" id="KW-0863">Zinc-finger</keyword>
<gene>
    <name evidence="7" type="ORF">Rsub_01632</name>
</gene>
<keyword evidence="4" id="KW-0238">DNA-binding</keyword>
<keyword evidence="8" id="KW-1185">Reference proteome</keyword>
<dbReference type="PROSITE" id="PS50103">
    <property type="entry name" value="ZF_C3H1"/>
    <property type="match status" value="1"/>
</dbReference>
<dbReference type="InterPro" id="IPR057444">
    <property type="entry name" value="Znf-CCCH_AtC3H23-like"/>
</dbReference>
<evidence type="ECO:0000256" key="3">
    <source>
        <dbReference type="ARBA" id="ARBA00022833"/>
    </source>
</evidence>
<keyword evidence="1 5" id="KW-0479">Metal-binding</keyword>
<evidence type="ECO:0000259" key="6">
    <source>
        <dbReference type="PROSITE" id="PS50103"/>
    </source>
</evidence>
<sequence>MDKAAEGPLAAACAFEAPPADGLQINAAAPGNPPQSASAEFMMYTYKVEMCANPYNHDWAICPYAHAKDRARRRDPAVTHVAQPCPDRMQGRDCPRGEGCPYTHSVAEYWLHPLRFRTQYCKQGRGCGRRLCFFAHSPDELRSPSAATPPVERAAAAAAAASDASSSPMAAQQQQQSLLLLPGVDGGSLAAAASFPLLQAMAVDGAEALQLDGQPSLDLWQQAALAAAAPEAAAHEGGLAAAAAYARQRRMSFEERSALRMRLYLEQQRGLALQADAGAAAALALGAAAVPAAAAAAAPRGTRRGSAASYGGSSMLLPDLPETPTGQPLLGPLGLPTHSRRTSAASYCVPADAHEALLLAAAAAGQLPPGWTALAAGPGMPLRLRRASAASYGSASQQMLVDAGGLLGAAAAAPPGAGGLLPPRSRRASTASYGSGPAALMLAAQAPPVYAAPRQRRASCASTASALSFCAASAVMSDATGGGADGALDALAAAGGREPGRAAAAAAAVAGLAQPPIMFASMPEDAAPEDADLLGGPLFVWDPQPPAPAGALGGLQAADAAALAGVRHGFAAAQRFAPAATSLAM</sequence>
<dbReference type="Pfam" id="PF25512">
    <property type="entry name" value="zf-CCCH_AtC3H23"/>
    <property type="match status" value="1"/>
</dbReference>
<organism evidence="7 8">
    <name type="scientific">Raphidocelis subcapitata</name>
    <dbReference type="NCBI Taxonomy" id="307507"/>
    <lineage>
        <taxon>Eukaryota</taxon>
        <taxon>Viridiplantae</taxon>
        <taxon>Chlorophyta</taxon>
        <taxon>core chlorophytes</taxon>
        <taxon>Chlorophyceae</taxon>
        <taxon>CS clade</taxon>
        <taxon>Sphaeropleales</taxon>
        <taxon>Selenastraceae</taxon>
        <taxon>Raphidocelis</taxon>
    </lineage>
</organism>
<evidence type="ECO:0000256" key="1">
    <source>
        <dbReference type="ARBA" id="ARBA00022723"/>
    </source>
</evidence>
<reference evidence="7 8" key="1">
    <citation type="journal article" date="2018" name="Sci. Rep.">
        <title>Raphidocelis subcapitata (=Pseudokirchneriella subcapitata) provides an insight into genome evolution and environmental adaptations in the Sphaeropleales.</title>
        <authorList>
            <person name="Suzuki S."/>
            <person name="Yamaguchi H."/>
            <person name="Nakajima N."/>
            <person name="Kawachi M."/>
        </authorList>
    </citation>
    <scope>NUCLEOTIDE SEQUENCE [LARGE SCALE GENOMIC DNA]</scope>
    <source>
        <strain evidence="7 8">NIES-35</strain>
    </source>
</reference>
<dbReference type="InParanoid" id="A0A2V0NMJ7"/>
<dbReference type="PANTHER" id="PTHR14493:SF50">
    <property type="entry name" value="RING FINGER PROTEIN UNKEMPT"/>
    <property type="match status" value="1"/>
</dbReference>
<comment type="caution">
    <text evidence="7">The sequence shown here is derived from an EMBL/GenBank/DDBJ whole genome shotgun (WGS) entry which is preliminary data.</text>
</comment>
<proteinExistence type="predicted"/>
<feature type="zinc finger region" description="C3H1-type" evidence="5">
    <location>
        <begin position="84"/>
        <end position="107"/>
    </location>
</feature>
<dbReference type="InterPro" id="IPR000571">
    <property type="entry name" value="Znf_CCCH"/>
</dbReference>
<dbReference type="EMBL" id="BDRX01000006">
    <property type="protein sequence ID" value="GBF88731.1"/>
    <property type="molecule type" value="Genomic_DNA"/>
</dbReference>
<dbReference type="InterPro" id="IPR045234">
    <property type="entry name" value="Unkempt-like"/>
</dbReference>
<evidence type="ECO:0000256" key="2">
    <source>
        <dbReference type="ARBA" id="ARBA00022771"/>
    </source>
</evidence>
<dbReference type="OrthoDB" id="410307at2759"/>
<protein>
    <recommendedName>
        <fullName evidence="6">C3H1-type domain-containing protein</fullName>
    </recommendedName>
</protein>
<dbReference type="Proteomes" id="UP000247498">
    <property type="component" value="Unassembled WGS sequence"/>
</dbReference>
<dbReference type="GO" id="GO:0003677">
    <property type="term" value="F:DNA binding"/>
    <property type="evidence" value="ECO:0007669"/>
    <property type="project" value="UniProtKB-KW"/>
</dbReference>
<keyword evidence="3 5" id="KW-0862">Zinc</keyword>